<name>A0A1E3W337_9HYPH</name>
<feature type="domain" description="Serine aminopeptidase S33" evidence="2">
    <location>
        <begin position="45"/>
        <end position="144"/>
    </location>
</feature>
<dbReference type="InterPro" id="IPR029058">
    <property type="entry name" value="AB_hydrolase_fold"/>
</dbReference>
<proteinExistence type="predicted"/>
<dbReference type="AlphaFoldDB" id="A0A1E3W337"/>
<dbReference type="STRING" id="1774968.AUC68_01275"/>
<keyword evidence="4" id="KW-1185">Reference proteome</keyword>
<dbReference type="PANTHER" id="PTHR16138">
    <property type="entry name" value="MYCOPHENOLIC ACID ACYL-GLUCURONIDE ESTERASE, MITOCHONDRIAL"/>
    <property type="match status" value="1"/>
</dbReference>
<comment type="caution">
    <text evidence="3">The sequence shown here is derived from an EMBL/GenBank/DDBJ whole genome shotgun (WGS) entry which is preliminary data.</text>
</comment>
<gene>
    <name evidence="3" type="ORF">AUC68_01275</name>
</gene>
<evidence type="ECO:0000313" key="4">
    <source>
        <dbReference type="Proteomes" id="UP000094501"/>
    </source>
</evidence>
<dbReference type="GO" id="GO:0016787">
    <property type="term" value="F:hydrolase activity"/>
    <property type="evidence" value="ECO:0007669"/>
    <property type="project" value="UniProtKB-KW"/>
</dbReference>
<reference evidence="3 4" key="1">
    <citation type="journal article" date="2016" name="Environ. Microbiol.">
        <title>New Methyloceanibacter diversity from North Sea sediments includes methanotroph containing solely the soluble methane monooxygenase.</title>
        <authorList>
            <person name="Vekeman B."/>
            <person name="Kerckhof F.M."/>
            <person name="Cremers G."/>
            <person name="de Vos P."/>
            <person name="Vandamme P."/>
            <person name="Boon N."/>
            <person name="Op den Camp H.J."/>
            <person name="Heylen K."/>
        </authorList>
    </citation>
    <scope>NUCLEOTIDE SEQUENCE [LARGE SCALE GENOMIC DNA]</scope>
    <source>
        <strain evidence="3 4">R-67174</strain>
    </source>
</reference>
<accession>A0A1E3W337</accession>
<dbReference type="InterPro" id="IPR022742">
    <property type="entry name" value="Hydrolase_4"/>
</dbReference>
<dbReference type="Gene3D" id="3.40.50.1820">
    <property type="entry name" value="alpha/beta hydrolase"/>
    <property type="match status" value="1"/>
</dbReference>
<sequence length="263" mass="28633">MEIGQVLETGQGDRRRRIAYRFDPGAADASPAIVWLSGFLSDMASTKVVYLSNWAAASGYAMLRFDYSGHGLSGGDIERASVSDWLEEAQAMMALAGRRPIVLVGSSLGGWISLLLARAMARSGDARLKGLVLIAPAWDMTEKLMWEKMSEKSRNAVLTEGVFYAPSNYDDPYPITKILIEDGRNHLLAEGGIPVKAPVRILQGMRDEDVPWEHSRALVDLLATDDVDLTLVKSAGHRLSEPADLARLSRTIEALIDPASPPA</sequence>
<dbReference type="Proteomes" id="UP000094501">
    <property type="component" value="Unassembled WGS sequence"/>
</dbReference>
<dbReference type="InterPro" id="IPR052382">
    <property type="entry name" value="ABHD10_acyl-thioesterase"/>
</dbReference>
<organism evidence="3 4">
    <name type="scientific">Methyloceanibacter methanicus</name>
    <dbReference type="NCBI Taxonomy" id="1774968"/>
    <lineage>
        <taxon>Bacteria</taxon>
        <taxon>Pseudomonadati</taxon>
        <taxon>Pseudomonadota</taxon>
        <taxon>Alphaproteobacteria</taxon>
        <taxon>Hyphomicrobiales</taxon>
        <taxon>Hyphomicrobiaceae</taxon>
        <taxon>Methyloceanibacter</taxon>
    </lineage>
</organism>
<evidence type="ECO:0000259" key="2">
    <source>
        <dbReference type="Pfam" id="PF12146"/>
    </source>
</evidence>
<dbReference type="Pfam" id="PF12146">
    <property type="entry name" value="Hydrolase_4"/>
    <property type="match status" value="1"/>
</dbReference>
<protein>
    <recommendedName>
        <fullName evidence="2">Serine aminopeptidase S33 domain-containing protein</fullName>
    </recommendedName>
</protein>
<dbReference type="EMBL" id="LPWG01000010">
    <property type="protein sequence ID" value="ODS00213.1"/>
    <property type="molecule type" value="Genomic_DNA"/>
</dbReference>
<evidence type="ECO:0000313" key="3">
    <source>
        <dbReference type="EMBL" id="ODS00213.1"/>
    </source>
</evidence>
<dbReference type="PANTHER" id="PTHR16138:SF7">
    <property type="entry name" value="PALMITOYL-PROTEIN THIOESTERASE ABHD10, MITOCHONDRIAL"/>
    <property type="match status" value="1"/>
</dbReference>
<evidence type="ECO:0000256" key="1">
    <source>
        <dbReference type="ARBA" id="ARBA00022801"/>
    </source>
</evidence>
<keyword evidence="1" id="KW-0378">Hydrolase</keyword>
<dbReference type="SUPFAM" id="SSF53474">
    <property type="entry name" value="alpha/beta-Hydrolases"/>
    <property type="match status" value="1"/>
</dbReference>